<organism evidence="2 3">
    <name type="scientific">Hymenoscyphus albidus</name>
    <dbReference type="NCBI Taxonomy" id="595503"/>
    <lineage>
        <taxon>Eukaryota</taxon>
        <taxon>Fungi</taxon>
        <taxon>Dikarya</taxon>
        <taxon>Ascomycota</taxon>
        <taxon>Pezizomycotina</taxon>
        <taxon>Leotiomycetes</taxon>
        <taxon>Helotiales</taxon>
        <taxon>Helotiaceae</taxon>
        <taxon>Hymenoscyphus</taxon>
    </lineage>
</organism>
<dbReference type="EMBL" id="CAJVRM010000021">
    <property type="protein sequence ID" value="CAG8971549.1"/>
    <property type="molecule type" value="Genomic_DNA"/>
</dbReference>
<evidence type="ECO:0000313" key="3">
    <source>
        <dbReference type="Proteomes" id="UP000701801"/>
    </source>
</evidence>
<protein>
    <submittedName>
        <fullName evidence="2">Uncharacterized protein</fullName>
    </submittedName>
</protein>
<proteinExistence type="predicted"/>
<evidence type="ECO:0000256" key="1">
    <source>
        <dbReference type="SAM" id="MobiDB-lite"/>
    </source>
</evidence>
<dbReference type="OrthoDB" id="3650403at2759"/>
<feature type="region of interest" description="Disordered" evidence="1">
    <location>
        <begin position="132"/>
        <end position="164"/>
    </location>
</feature>
<name>A0A9N9Q1C8_9HELO</name>
<evidence type="ECO:0000313" key="2">
    <source>
        <dbReference type="EMBL" id="CAG8971549.1"/>
    </source>
</evidence>
<sequence>MAWHPLPTLTPSNQRRWFRNMQIALEGKDLFWITRQTKAEFVRSFDEKINLSKECWPLGHVPCNGLDHNLKIDKTNREKYYEVTEIKAFAYRWQGDSLSEEDKDGYDQEECQGERPSFNAFWERLKNKYQEKPSTTKGELGDGEAAPSCTPSPAAVLKLHAEDG</sequence>
<dbReference type="Proteomes" id="UP000701801">
    <property type="component" value="Unassembled WGS sequence"/>
</dbReference>
<keyword evidence="3" id="KW-1185">Reference proteome</keyword>
<comment type="caution">
    <text evidence="2">The sequence shown here is derived from an EMBL/GenBank/DDBJ whole genome shotgun (WGS) entry which is preliminary data.</text>
</comment>
<dbReference type="AlphaFoldDB" id="A0A9N9Q1C8"/>
<accession>A0A9N9Q1C8</accession>
<gene>
    <name evidence="2" type="ORF">HYALB_00005445</name>
</gene>
<reference evidence="2" key="1">
    <citation type="submission" date="2021-07" db="EMBL/GenBank/DDBJ databases">
        <authorList>
            <person name="Durling M."/>
        </authorList>
    </citation>
    <scope>NUCLEOTIDE SEQUENCE</scope>
</reference>